<dbReference type="Proteomes" id="UP000015530">
    <property type="component" value="Unassembled WGS sequence"/>
</dbReference>
<protein>
    <submittedName>
        <fullName evidence="1">Uncharacterized protein</fullName>
    </submittedName>
</protein>
<organism evidence="1 2">
    <name type="scientific">Colletotrichum gloeosporioides (strain Cg-14)</name>
    <name type="common">Anthracnose fungus</name>
    <name type="synonym">Glomerella cingulata</name>
    <dbReference type="NCBI Taxonomy" id="1237896"/>
    <lineage>
        <taxon>Eukaryota</taxon>
        <taxon>Fungi</taxon>
        <taxon>Dikarya</taxon>
        <taxon>Ascomycota</taxon>
        <taxon>Pezizomycotina</taxon>
        <taxon>Sordariomycetes</taxon>
        <taxon>Hypocreomycetidae</taxon>
        <taxon>Glomerellales</taxon>
        <taxon>Glomerellaceae</taxon>
        <taxon>Colletotrichum</taxon>
        <taxon>Colletotrichum gloeosporioides species complex</taxon>
    </lineage>
</organism>
<reference evidence="2" key="1">
    <citation type="journal article" date="2013" name="Mol. Plant Microbe Interact.">
        <title>Global aspects of pacC regulation of pathogenicity genes in Colletotrichum gloeosporioides as revealed by transcriptome analysis.</title>
        <authorList>
            <person name="Alkan N."/>
            <person name="Meng X."/>
            <person name="Friedlander G."/>
            <person name="Reuveni E."/>
            <person name="Sukno S."/>
            <person name="Sherman A."/>
            <person name="Thon M."/>
            <person name="Fluhr R."/>
            <person name="Prusky D."/>
        </authorList>
    </citation>
    <scope>NUCLEOTIDE SEQUENCE [LARGE SCALE GENOMIC DNA]</scope>
    <source>
        <strain evidence="2">Cg-14</strain>
    </source>
</reference>
<comment type="caution">
    <text evidence="1">The sequence shown here is derived from an EMBL/GenBank/DDBJ whole genome shotgun (WGS) entry which is preliminary data.</text>
</comment>
<sequence>MDLTAIFRGCLEANTEFNPFKSVDTKYSASKLAVQFTVVILLLPSANLQ</sequence>
<proteinExistence type="predicted"/>
<gene>
    <name evidence="1" type="ORF">CGLO_08993</name>
</gene>
<evidence type="ECO:0000313" key="1">
    <source>
        <dbReference type="EMBL" id="EQB51461.1"/>
    </source>
</evidence>
<accession>T0LIU4</accession>
<dbReference type="EMBL" id="AMYD01001816">
    <property type="protein sequence ID" value="EQB51461.1"/>
    <property type="molecule type" value="Genomic_DNA"/>
</dbReference>
<name>T0LIU4_COLGC</name>
<dbReference type="HOGENOM" id="CLU_3142987_0_0_1"/>
<evidence type="ECO:0000313" key="2">
    <source>
        <dbReference type="Proteomes" id="UP000015530"/>
    </source>
</evidence>
<dbReference type="AlphaFoldDB" id="T0LIU4"/>